<dbReference type="SUPFAM" id="SSF140478">
    <property type="entry name" value="LemA-like"/>
    <property type="match status" value="1"/>
</dbReference>
<evidence type="ECO:0000313" key="2">
    <source>
        <dbReference type="Proteomes" id="UP000064201"/>
    </source>
</evidence>
<dbReference type="AlphaFoldDB" id="A0A0G3G4Z6"/>
<gene>
    <name evidence="1" type="ORF">TVD_13475</name>
</gene>
<sequence length="172" mass="19226">MQVLAALLVLVILALVAFRLYTHLAVHERRVVAAWDRLDTLLTQRNGLLERACSATRADLPLDLRALQQLVQEQERARRCGDLPGLARGERAIRAEWDHIRTQILDKYNNLSVSPDRLPPRVAALDQAITEALGRYNAAVDAYAGLRCQWAYGLLARLAGHAVFHPVRPPSP</sequence>
<evidence type="ECO:0008006" key="3">
    <source>
        <dbReference type="Google" id="ProtNLM"/>
    </source>
</evidence>
<reference evidence="1 2" key="1">
    <citation type="submission" date="2015-04" db="EMBL/GenBank/DDBJ databases">
        <title>Complete Sequence for the Genome of the Thioalkalivibrio versutus D301.</title>
        <authorList>
            <person name="Mu T."/>
            <person name="Zhou J."/>
            <person name="Xu X."/>
        </authorList>
    </citation>
    <scope>NUCLEOTIDE SEQUENCE [LARGE SCALE GENOMIC DNA]</scope>
    <source>
        <strain evidence="1 2">D301</strain>
    </source>
</reference>
<accession>A0A0G3G4Z6</accession>
<dbReference type="Gene3D" id="1.20.1440.20">
    <property type="entry name" value="LemA-like domain"/>
    <property type="match status" value="1"/>
</dbReference>
<dbReference type="EMBL" id="CP011367">
    <property type="protein sequence ID" value="AKJ96308.1"/>
    <property type="molecule type" value="Genomic_DNA"/>
</dbReference>
<protein>
    <recommendedName>
        <fullName evidence="3">LemA family protein</fullName>
    </recommendedName>
</protein>
<organism evidence="1 2">
    <name type="scientific">Thioalkalivibrio versutus</name>
    <dbReference type="NCBI Taxonomy" id="106634"/>
    <lineage>
        <taxon>Bacteria</taxon>
        <taxon>Pseudomonadati</taxon>
        <taxon>Pseudomonadota</taxon>
        <taxon>Gammaproteobacteria</taxon>
        <taxon>Chromatiales</taxon>
        <taxon>Ectothiorhodospiraceae</taxon>
        <taxon>Thioalkalivibrio</taxon>
    </lineage>
</organism>
<dbReference type="KEGG" id="tvr:TVD_13475"/>
<dbReference type="STRING" id="106634.TVD_13475"/>
<dbReference type="OrthoDB" id="5784870at2"/>
<proteinExistence type="predicted"/>
<keyword evidence="2" id="KW-1185">Reference proteome</keyword>
<dbReference type="RefSeq" id="WP_047251846.1">
    <property type="nucleotide sequence ID" value="NZ_CP011367.1"/>
</dbReference>
<dbReference type="Proteomes" id="UP000064201">
    <property type="component" value="Chromosome"/>
</dbReference>
<evidence type="ECO:0000313" key="1">
    <source>
        <dbReference type="EMBL" id="AKJ96308.1"/>
    </source>
</evidence>
<dbReference type="PATRIC" id="fig|106634.4.peg.2750"/>
<dbReference type="InterPro" id="IPR023353">
    <property type="entry name" value="LemA-like_dom_sf"/>
</dbReference>
<name>A0A0G3G4Z6_9GAMM</name>